<evidence type="ECO:0000313" key="2">
    <source>
        <dbReference type="Proteomes" id="UP000239504"/>
    </source>
</evidence>
<accession>A0A2S7K901</accession>
<dbReference type="EMBL" id="PJCH01000003">
    <property type="protein sequence ID" value="PQA88984.1"/>
    <property type="molecule type" value="Genomic_DNA"/>
</dbReference>
<protein>
    <submittedName>
        <fullName evidence="1">Uncharacterized protein</fullName>
    </submittedName>
</protein>
<dbReference type="Proteomes" id="UP000239504">
    <property type="component" value="Unassembled WGS sequence"/>
</dbReference>
<organism evidence="1 2">
    <name type="scientific">Hyphococcus luteus</name>
    <dbReference type="NCBI Taxonomy" id="2058213"/>
    <lineage>
        <taxon>Bacteria</taxon>
        <taxon>Pseudomonadati</taxon>
        <taxon>Pseudomonadota</taxon>
        <taxon>Alphaproteobacteria</taxon>
        <taxon>Parvularculales</taxon>
        <taxon>Parvularculaceae</taxon>
        <taxon>Hyphococcus</taxon>
    </lineage>
</organism>
<keyword evidence="2" id="KW-1185">Reference proteome</keyword>
<comment type="caution">
    <text evidence="1">The sequence shown here is derived from an EMBL/GenBank/DDBJ whole genome shotgun (WGS) entry which is preliminary data.</text>
</comment>
<gene>
    <name evidence="1" type="ORF">CW354_03275</name>
</gene>
<dbReference type="AlphaFoldDB" id="A0A2S7K901"/>
<reference evidence="1 2" key="1">
    <citation type="submission" date="2017-12" db="EMBL/GenBank/DDBJ databases">
        <authorList>
            <person name="Hurst M.R.H."/>
        </authorList>
    </citation>
    <scope>NUCLEOTIDE SEQUENCE [LARGE SCALE GENOMIC DNA]</scope>
    <source>
        <strain evidence="1 2">SY-3-19</strain>
    </source>
</reference>
<sequence length="105" mass="10615">MLPPLRGALAVKLTGVSGFTGHGSVHYAAMEQGGVLTVSLSGVAGRRADIFADGERAASIAITNGRASATFSSTKGDKLPALADGAHIDIRQNGDIVLSGVLTRV</sequence>
<evidence type="ECO:0000313" key="1">
    <source>
        <dbReference type="EMBL" id="PQA88984.1"/>
    </source>
</evidence>
<proteinExistence type="predicted"/>
<name>A0A2S7K901_9PROT</name>